<dbReference type="PANTHER" id="PTHR43943">
    <property type="entry name" value="DEHYDROGENASE/REDUCTASE (SDR FAMILY) MEMBER 4"/>
    <property type="match status" value="1"/>
</dbReference>
<dbReference type="SUPFAM" id="SSF51735">
    <property type="entry name" value="NAD(P)-binding Rossmann-fold domains"/>
    <property type="match status" value="1"/>
</dbReference>
<name>A0AAJ7X012_PETMA</name>
<dbReference type="GO" id="GO:0004090">
    <property type="term" value="F:carbonyl reductase (NADPH) activity"/>
    <property type="evidence" value="ECO:0007669"/>
    <property type="project" value="TreeGrafter"/>
</dbReference>
<dbReference type="PRINTS" id="PR00081">
    <property type="entry name" value="GDHRDH"/>
</dbReference>
<dbReference type="InterPro" id="IPR020904">
    <property type="entry name" value="Sc_DH/Rdtase_CS"/>
</dbReference>
<keyword evidence="3" id="KW-1133">Transmembrane helix</keyword>
<comment type="similarity">
    <text evidence="1">Belongs to the short-chain dehydrogenases/reductases (SDR) family.</text>
</comment>
<evidence type="ECO:0000256" key="3">
    <source>
        <dbReference type="SAM" id="Phobius"/>
    </source>
</evidence>
<organism evidence="4 5">
    <name type="scientific">Petromyzon marinus</name>
    <name type="common">Sea lamprey</name>
    <dbReference type="NCBI Taxonomy" id="7757"/>
    <lineage>
        <taxon>Eukaryota</taxon>
        <taxon>Metazoa</taxon>
        <taxon>Chordata</taxon>
        <taxon>Craniata</taxon>
        <taxon>Vertebrata</taxon>
        <taxon>Cyclostomata</taxon>
        <taxon>Hyperoartia</taxon>
        <taxon>Petromyzontiformes</taxon>
        <taxon>Petromyzontidae</taxon>
        <taxon>Petromyzon</taxon>
    </lineage>
</organism>
<evidence type="ECO:0000313" key="4">
    <source>
        <dbReference type="Proteomes" id="UP001318040"/>
    </source>
</evidence>
<evidence type="ECO:0000313" key="5">
    <source>
        <dbReference type="RefSeq" id="XP_032816290.1"/>
    </source>
</evidence>
<reference evidence="5" key="1">
    <citation type="submission" date="2025-08" db="UniProtKB">
        <authorList>
            <consortium name="RefSeq"/>
        </authorList>
    </citation>
    <scope>IDENTIFICATION</scope>
    <source>
        <tissue evidence="5">Sperm</tissue>
    </source>
</reference>
<dbReference type="PANTHER" id="PTHR43943:SF2">
    <property type="entry name" value="DEHYDROGENASE_REDUCTASE 4"/>
    <property type="match status" value="1"/>
</dbReference>
<dbReference type="PROSITE" id="PS00061">
    <property type="entry name" value="ADH_SHORT"/>
    <property type="match status" value="1"/>
</dbReference>
<accession>A0AAJ7X012</accession>
<dbReference type="InterPro" id="IPR002347">
    <property type="entry name" value="SDR_fam"/>
</dbReference>
<feature type="transmembrane region" description="Helical" evidence="3">
    <location>
        <begin position="15"/>
        <end position="33"/>
    </location>
</feature>
<keyword evidence="3" id="KW-0812">Transmembrane</keyword>
<dbReference type="AlphaFoldDB" id="A0AAJ7X012"/>
<keyword evidence="3" id="KW-0472">Membrane</keyword>
<dbReference type="NCBIfam" id="NF005559">
    <property type="entry name" value="PRK07231.1"/>
    <property type="match status" value="1"/>
</dbReference>
<dbReference type="KEGG" id="pmrn:116945828"/>
<feature type="non-terminal residue" evidence="5">
    <location>
        <position position="1"/>
    </location>
</feature>
<dbReference type="RefSeq" id="XP_032816290.1">
    <property type="nucleotide sequence ID" value="XM_032960399.1"/>
</dbReference>
<dbReference type="Proteomes" id="UP001318040">
    <property type="component" value="Chromosome 25"/>
</dbReference>
<proteinExistence type="inferred from homology"/>
<evidence type="ECO:0000256" key="2">
    <source>
        <dbReference type="ARBA" id="ARBA00023002"/>
    </source>
</evidence>
<protein>
    <submittedName>
        <fullName evidence="5">Dehydrogenase/reductase SDR family member 4-like</fullName>
    </submittedName>
</protein>
<evidence type="ECO:0000256" key="1">
    <source>
        <dbReference type="ARBA" id="ARBA00006484"/>
    </source>
</evidence>
<gene>
    <name evidence="5" type="primary">LOC116945828</name>
</gene>
<keyword evidence="2" id="KW-0560">Oxidoreductase</keyword>
<sequence>IIYSLLLCANKSLNIEKLVFLPIFFIGIYFCFLRHKKRSDLRTSQPSGECINERTNTITVIGVIDELTARTYDVCRVRIGLAIARRLAQHGAHVVVSSRTEEHVAHAAEELHAEGLNVTGIVCHVGDADQRTKLIKETVSKLGGLDILVLNAAVNPYVGPLLNATAEVWDKVLDVNLKAPFLFVKEAAPHMKERGEGAVVFISSVTAYFPNEDIGPYCVSKTALLGLTKALSRPLAAMNIRVNNVAPGLIETGFSAGLAKDEKMMQMFRNVTAIPRAGYPEEVASLVSFLCSRDAGYITGQTMVVDGGGISRL</sequence>
<dbReference type="FunFam" id="3.40.50.720:FF:000084">
    <property type="entry name" value="Short-chain dehydrogenase reductase"/>
    <property type="match status" value="1"/>
</dbReference>
<keyword evidence="4" id="KW-1185">Reference proteome</keyword>
<dbReference type="Gene3D" id="3.40.50.720">
    <property type="entry name" value="NAD(P)-binding Rossmann-like Domain"/>
    <property type="match status" value="1"/>
</dbReference>
<dbReference type="Pfam" id="PF13561">
    <property type="entry name" value="adh_short_C2"/>
    <property type="match status" value="1"/>
</dbReference>
<dbReference type="PRINTS" id="PR00080">
    <property type="entry name" value="SDRFAMILY"/>
</dbReference>
<dbReference type="InterPro" id="IPR036291">
    <property type="entry name" value="NAD(P)-bd_dom_sf"/>
</dbReference>